<feature type="domain" description="EF-hand" evidence="2">
    <location>
        <begin position="34"/>
        <end position="69"/>
    </location>
</feature>
<accession>A0A418WIP6</accession>
<reference evidence="3 4" key="1">
    <citation type="submission" date="2018-09" db="EMBL/GenBank/DDBJ databases">
        <authorList>
            <person name="Zhu H."/>
        </authorList>
    </citation>
    <scope>NUCLEOTIDE SEQUENCE [LARGE SCALE GENOMIC DNA]</scope>
    <source>
        <strain evidence="3 4">K1W22B-8</strain>
    </source>
</reference>
<evidence type="ECO:0000313" key="3">
    <source>
        <dbReference type="EMBL" id="RJF89898.1"/>
    </source>
</evidence>
<feature type="signal peptide" evidence="1">
    <location>
        <begin position="1"/>
        <end position="20"/>
    </location>
</feature>
<keyword evidence="4" id="KW-1185">Reference proteome</keyword>
<comment type="caution">
    <text evidence="3">The sequence shown here is derived from an EMBL/GenBank/DDBJ whole genome shotgun (WGS) entry which is preliminary data.</text>
</comment>
<dbReference type="SUPFAM" id="SSF47473">
    <property type="entry name" value="EF-hand"/>
    <property type="match status" value="1"/>
</dbReference>
<feature type="chain" id="PRO_5019434414" description="EF-hand domain-containing protein" evidence="1">
    <location>
        <begin position="21"/>
        <end position="124"/>
    </location>
</feature>
<name>A0A418WIP6_9PROT</name>
<gene>
    <name evidence="3" type="ORF">D3874_07350</name>
</gene>
<evidence type="ECO:0000256" key="1">
    <source>
        <dbReference type="SAM" id="SignalP"/>
    </source>
</evidence>
<dbReference type="RefSeq" id="WP_119782196.1">
    <property type="nucleotide sequence ID" value="NZ_QYUK01000011.1"/>
</dbReference>
<dbReference type="Pfam" id="PF13202">
    <property type="entry name" value="EF-hand_5"/>
    <property type="match status" value="2"/>
</dbReference>
<dbReference type="InterPro" id="IPR002048">
    <property type="entry name" value="EF_hand_dom"/>
</dbReference>
<sequence>MSIIKPGHVAGLALLGIAWAALSTAAPADAPAAVRSEMKSALFRMMDVDSDGIVTKAEFDARSTGLVKELAGRDPDLAERFLLLTPDEQKLRFDQRFASIDANRDGRIDDREWASARPSPLLPG</sequence>
<proteinExistence type="predicted"/>
<dbReference type="EMBL" id="QYUK01000011">
    <property type="protein sequence ID" value="RJF89898.1"/>
    <property type="molecule type" value="Genomic_DNA"/>
</dbReference>
<dbReference type="InterPro" id="IPR018247">
    <property type="entry name" value="EF_Hand_1_Ca_BS"/>
</dbReference>
<dbReference type="InterPro" id="IPR011992">
    <property type="entry name" value="EF-hand-dom_pair"/>
</dbReference>
<dbReference type="GO" id="GO:0005509">
    <property type="term" value="F:calcium ion binding"/>
    <property type="evidence" value="ECO:0007669"/>
    <property type="project" value="InterPro"/>
</dbReference>
<dbReference type="PROSITE" id="PS00018">
    <property type="entry name" value="EF_HAND_1"/>
    <property type="match status" value="2"/>
</dbReference>
<dbReference type="PROSITE" id="PS50222">
    <property type="entry name" value="EF_HAND_2"/>
    <property type="match status" value="1"/>
</dbReference>
<keyword evidence="1" id="KW-0732">Signal</keyword>
<protein>
    <recommendedName>
        <fullName evidence="2">EF-hand domain-containing protein</fullName>
    </recommendedName>
</protein>
<dbReference type="Proteomes" id="UP000284605">
    <property type="component" value="Unassembled WGS sequence"/>
</dbReference>
<evidence type="ECO:0000313" key="4">
    <source>
        <dbReference type="Proteomes" id="UP000284605"/>
    </source>
</evidence>
<dbReference type="OrthoDB" id="7226012at2"/>
<dbReference type="Gene3D" id="1.10.238.10">
    <property type="entry name" value="EF-hand"/>
    <property type="match status" value="1"/>
</dbReference>
<dbReference type="AlphaFoldDB" id="A0A418WIP6"/>
<organism evidence="3 4">
    <name type="scientific">Oleomonas cavernae</name>
    <dbReference type="NCBI Taxonomy" id="2320859"/>
    <lineage>
        <taxon>Bacteria</taxon>
        <taxon>Pseudomonadati</taxon>
        <taxon>Pseudomonadota</taxon>
        <taxon>Alphaproteobacteria</taxon>
        <taxon>Acetobacterales</taxon>
        <taxon>Acetobacteraceae</taxon>
        <taxon>Oleomonas</taxon>
    </lineage>
</organism>
<evidence type="ECO:0000259" key="2">
    <source>
        <dbReference type="PROSITE" id="PS50222"/>
    </source>
</evidence>